<feature type="domain" description="Band 7" evidence="7">
    <location>
        <begin position="19"/>
        <end position="181"/>
    </location>
</feature>
<keyword evidence="3" id="KW-0812">Transmembrane</keyword>
<dbReference type="InterPro" id="IPR001972">
    <property type="entry name" value="Stomatin_HflK_fam"/>
</dbReference>
<evidence type="ECO:0000256" key="3">
    <source>
        <dbReference type="ARBA" id="ARBA00022692"/>
    </source>
</evidence>
<organism evidence="8">
    <name type="scientific">bioreactor metagenome</name>
    <dbReference type="NCBI Taxonomy" id="1076179"/>
    <lineage>
        <taxon>unclassified sequences</taxon>
        <taxon>metagenomes</taxon>
        <taxon>ecological metagenomes</taxon>
    </lineage>
</organism>
<dbReference type="AlphaFoldDB" id="A0A644WS34"/>
<accession>A0A644WS34</accession>
<feature type="region of interest" description="Disordered" evidence="6">
    <location>
        <begin position="283"/>
        <end position="306"/>
    </location>
</feature>
<evidence type="ECO:0000256" key="2">
    <source>
        <dbReference type="ARBA" id="ARBA00007862"/>
    </source>
</evidence>
<dbReference type="GO" id="GO:0006508">
    <property type="term" value="P:proteolysis"/>
    <property type="evidence" value="ECO:0007669"/>
    <property type="project" value="UniProtKB-KW"/>
</dbReference>
<keyword evidence="8" id="KW-0645">Protease</keyword>
<keyword evidence="5" id="KW-0472">Membrane</keyword>
<reference evidence="8" key="1">
    <citation type="submission" date="2019-08" db="EMBL/GenBank/DDBJ databases">
        <authorList>
            <person name="Kucharzyk K."/>
            <person name="Murdoch R.W."/>
            <person name="Higgins S."/>
            <person name="Loffler F."/>
        </authorList>
    </citation>
    <scope>NUCLEOTIDE SEQUENCE</scope>
</reference>
<name>A0A644WS34_9ZZZZ</name>
<dbReference type="SMART" id="SM00244">
    <property type="entry name" value="PHB"/>
    <property type="match status" value="1"/>
</dbReference>
<evidence type="ECO:0000256" key="6">
    <source>
        <dbReference type="SAM" id="MobiDB-lite"/>
    </source>
</evidence>
<protein>
    <submittedName>
        <fullName evidence="8">Modulator of FtsH protease HflC</fullName>
    </submittedName>
</protein>
<evidence type="ECO:0000256" key="1">
    <source>
        <dbReference type="ARBA" id="ARBA00004370"/>
    </source>
</evidence>
<dbReference type="InterPro" id="IPR010200">
    <property type="entry name" value="HflC"/>
</dbReference>
<dbReference type="Gene3D" id="3.30.479.30">
    <property type="entry name" value="Band 7 domain"/>
    <property type="match status" value="1"/>
</dbReference>
<comment type="caution">
    <text evidence="8">The sequence shown here is derived from an EMBL/GenBank/DDBJ whole genome shotgun (WGS) entry which is preliminary data.</text>
</comment>
<dbReference type="GO" id="GO:0016020">
    <property type="term" value="C:membrane"/>
    <property type="evidence" value="ECO:0007669"/>
    <property type="project" value="UniProtKB-SubCell"/>
</dbReference>
<gene>
    <name evidence="8" type="primary">hflC_4</name>
    <name evidence="8" type="ORF">SDC9_53009</name>
</gene>
<dbReference type="EMBL" id="VSSQ01001255">
    <property type="protein sequence ID" value="MPM06706.1"/>
    <property type="molecule type" value="Genomic_DNA"/>
</dbReference>
<evidence type="ECO:0000313" key="8">
    <source>
        <dbReference type="EMBL" id="MPM06706.1"/>
    </source>
</evidence>
<dbReference type="CDD" id="cd03405">
    <property type="entry name" value="SPFH_HflC"/>
    <property type="match status" value="1"/>
</dbReference>
<dbReference type="InterPro" id="IPR001107">
    <property type="entry name" value="Band_7"/>
</dbReference>
<evidence type="ECO:0000256" key="5">
    <source>
        <dbReference type="ARBA" id="ARBA00023136"/>
    </source>
</evidence>
<dbReference type="PIRSF" id="PIRSF005651">
    <property type="entry name" value="HflC"/>
    <property type="match status" value="1"/>
</dbReference>
<sequence>MKKKIFALAVLLVLLVLSGSFYILRADEQAVVLRLGKVNATRAEPGLYFKLPFIDQLTRYSKKLVEYDADPVAVVTSDKKNLVFDTFALFRISDPETFFRRVRTVSSVQQRLDDSIYSAVRIVSGRLTLDELVKDKRQQAIESSTAIAREQSKEYGVEILSVAYKRVFLPQDNEQAVYRSMQAERNRVAGQLRAEGQAEGITRRSLADRKEVEMIAEARRKAEEIKGQGDSIAQDTLGKATAEAKDLYLFIKTMDFYQTALPGTPILLRPGEGILKYLKGVGTQPGRNELKNGAHPGQPQKEEEEE</sequence>
<proteinExistence type="inferred from homology"/>
<comment type="subcellular location">
    <subcellularLocation>
        <location evidence="1">Membrane</location>
    </subcellularLocation>
</comment>
<keyword evidence="8" id="KW-0378">Hydrolase</keyword>
<dbReference type="GO" id="GO:0008233">
    <property type="term" value="F:peptidase activity"/>
    <property type="evidence" value="ECO:0007669"/>
    <property type="project" value="UniProtKB-KW"/>
</dbReference>
<keyword evidence="4" id="KW-1133">Transmembrane helix</keyword>
<dbReference type="InterPro" id="IPR036013">
    <property type="entry name" value="Band_7/SPFH_dom_sf"/>
</dbReference>
<dbReference type="PANTHER" id="PTHR42911:SF1">
    <property type="entry name" value="MODULATOR OF FTSH PROTEASE HFLC"/>
    <property type="match status" value="1"/>
</dbReference>
<evidence type="ECO:0000256" key="4">
    <source>
        <dbReference type="ARBA" id="ARBA00022989"/>
    </source>
</evidence>
<dbReference type="Pfam" id="PF01145">
    <property type="entry name" value="Band_7"/>
    <property type="match status" value="1"/>
</dbReference>
<evidence type="ECO:0000259" key="7">
    <source>
        <dbReference type="SMART" id="SM00244"/>
    </source>
</evidence>
<dbReference type="SUPFAM" id="SSF117892">
    <property type="entry name" value="Band 7/SPFH domain"/>
    <property type="match status" value="1"/>
</dbReference>
<comment type="similarity">
    <text evidence="2">Belongs to the band 7/mec-2 family. HflC subfamily.</text>
</comment>
<dbReference type="PRINTS" id="PR00721">
    <property type="entry name" value="STOMATIN"/>
</dbReference>
<dbReference type="PANTHER" id="PTHR42911">
    <property type="entry name" value="MODULATOR OF FTSH PROTEASE HFLC"/>
    <property type="match status" value="1"/>
</dbReference>